<keyword evidence="2" id="KW-0677">Repeat</keyword>
<dbReference type="SUPFAM" id="SSF50978">
    <property type="entry name" value="WD40 repeat-like"/>
    <property type="match status" value="1"/>
</dbReference>
<dbReference type="InterPro" id="IPR015943">
    <property type="entry name" value="WD40/YVTN_repeat-like_dom_sf"/>
</dbReference>
<keyword evidence="1 3" id="KW-0853">WD repeat</keyword>
<dbReference type="HOGENOM" id="CLU_3127064_0_0_1"/>
<organism evidence="5">
    <name type="scientific">Arabidopsis lyrata subsp. lyrata</name>
    <name type="common">Lyre-leaved rock-cress</name>
    <dbReference type="NCBI Taxonomy" id="81972"/>
    <lineage>
        <taxon>Eukaryota</taxon>
        <taxon>Viridiplantae</taxon>
        <taxon>Streptophyta</taxon>
        <taxon>Embryophyta</taxon>
        <taxon>Tracheophyta</taxon>
        <taxon>Spermatophyta</taxon>
        <taxon>Magnoliopsida</taxon>
        <taxon>eudicotyledons</taxon>
        <taxon>Gunneridae</taxon>
        <taxon>Pentapetalae</taxon>
        <taxon>rosids</taxon>
        <taxon>malvids</taxon>
        <taxon>Brassicales</taxon>
        <taxon>Brassicaceae</taxon>
        <taxon>Camelineae</taxon>
        <taxon>Arabidopsis</taxon>
    </lineage>
</organism>
<protein>
    <submittedName>
        <fullName evidence="4">Uncharacterized protein</fullName>
    </submittedName>
</protein>
<evidence type="ECO:0000256" key="1">
    <source>
        <dbReference type="ARBA" id="ARBA00022574"/>
    </source>
</evidence>
<dbReference type="eggNOG" id="KOG0315">
    <property type="taxonomic scope" value="Eukaryota"/>
</dbReference>
<reference evidence="5" key="1">
    <citation type="journal article" date="2011" name="Nat. Genet.">
        <title>The Arabidopsis lyrata genome sequence and the basis of rapid genome size change.</title>
        <authorList>
            <person name="Hu T.T."/>
            <person name="Pattyn P."/>
            <person name="Bakker E.G."/>
            <person name="Cao J."/>
            <person name="Cheng J.-F."/>
            <person name="Clark R.M."/>
            <person name="Fahlgren N."/>
            <person name="Fawcett J.A."/>
            <person name="Grimwood J."/>
            <person name="Gundlach H."/>
            <person name="Haberer G."/>
            <person name="Hollister J.D."/>
            <person name="Ossowski S."/>
            <person name="Ottilar R.P."/>
            <person name="Salamov A.A."/>
            <person name="Schneeberger K."/>
            <person name="Spannagl M."/>
            <person name="Wang X."/>
            <person name="Yang L."/>
            <person name="Nasrallah M.E."/>
            <person name="Bergelson J."/>
            <person name="Carrington J.C."/>
            <person name="Gaut B.S."/>
            <person name="Schmutz J."/>
            <person name="Mayer K.F.X."/>
            <person name="Van de Peer Y."/>
            <person name="Grigoriev I.V."/>
            <person name="Nordborg M."/>
            <person name="Weigel D."/>
            <person name="Guo Y.-L."/>
        </authorList>
    </citation>
    <scope>NUCLEOTIDE SEQUENCE [LARGE SCALE GENOMIC DNA]</scope>
    <source>
        <strain evidence="5">cv. MN47</strain>
    </source>
</reference>
<evidence type="ECO:0000256" key="3">
    <source>
        <dbReference type="PROSITE-ProRule" id="PRU00221"/>
    </source>
</evidence>
<evidence type="ECO:0000256" key="2">
    <source>
        <dbReference type="ARBA" id="ARBA00022737"/>
    </source>
</evidence>
<accession>D7MY64</accession>
<dbReference type="Gene3D" id="2.130.10.10">
    <property type="entry name" value="YVTN repeat-like/Quinoprotein amine dehydrogenase"/>
    <property type="match status" value="1"/>
</dbReference>
<proteinExistence type="predicted"/>
<dbReference type="InterPro" id="IPR036322">
    <property type="entry name" value="WD40_repeat_dom_sf"/>
</dbReference>
<name>D7MY64_ARALL</name>
<dbReference type="Proteomes" id="UP000008694">
    <property type="component" value="Unassembled WGS sequence"/>
</dbReference>
<gene>
    <name evidence="4" type="ORF">ARALYDRAFT_920998</name>
</gene>
<feature type="repeat" description="WD" evidence="3">
    <location>
        <begin position="1"/>
        <end position="30"/>
    </location>
</feature>
<dbReference type="Gramene" id="scaffold_81400001.1">
    <property type="protein sequence ID" value="scaffold_81400001.1"/>
    <property type="gene ID" value="scaffold_81400001.1"/>
</dbReference>
<dbReference type="STRING" id="81972.D7MY64"/>
<keyword evidence="5" id="KW-1185">Reference proteome</keyword>
<dbReference type="PROSITE" id="PS50082">
    <property type="entry name" value="WD_REPEATS_2"/>
    <property type="match status" value="1"/>
</dbReference>
<sequence length="50" mass="5763">MSQPSVILATASYDHTIRFWEAETGRCYRTIQYPDSVCFSLSIEFVNSEL</sequence>
<dbReference type="InterPro" id="IPR001680">
    <property type="entry name" value="WD40_rpt"/>
</dbReference>
<evidence type="ECO:0000313" key="5">
    <source>
        <dbReference type="Proteomes" id="UP000008694"/>
    </source>
</evidence>
<dbReference type="InterPro" id="IPR019775">
    <property type="entry name" value="WD40_repeat_CS"/>
</dbReference>
<dbReference type="EMBL" id="GL349235">
    <property type="protein sequence ID" value="EFH38518.1"/>
    <property type="molecule type" value="Genomic_DNA"/>
</dbReference>
<dbReference type="PROSITE" id="PS00678">
    <property type="entry name" value="WD_REPEATS_1"/>
    <property type="match status" value="1"/>
</dbReference>
<evidence type="ECO:0000313" key="4">
    <source>
        <dbReference type="EMBL" id="EFH38518.1"/>
    </source>
</evidence>
<dbReference type="AlphaFoldDB" id="D7MY64"/>